<evidence type="ECO:0000313" key="3">
    <source>
        <dbReference type="Proteomes" id="UP001595821"/>
    </source>
</evidence>
<dbReference type="PROSITE" id="PS51257">
    <property type="entry name" value="PROKAR_LIPOPROTEIN"/>
    <property type="match status" value="1"/>
</dbReference>
<feature type="region of interest" description="Disordered" evidence="1">
    <location>
        <begin position="17"/>
        <end position="60"/>
    </location>
</feature>
<accession>A0ABD5NUY3</accession>
<reference evidence="2 3" key="1">
    <citation type="journal article" date="2014" name="Int. J. Syst. Evol. Microbiol.">
        <title>Complete genome sequence of Corynebacterium casei LMG S-19264T (=DSM 44701T), isolated from a smear-ripened cheese.</title>
        <authorList>
            <consortium name="US DOE Joint Genome Institute (JGI-PGF)"/>
            <person name="Walter F."/>
            <person name="Albersmeier A."/>
            <person name="Kalinowski J."/>
            <person name="Ruckert C."/>
        </authorList>
    </citation>
    <scope>NUCLEOTIDE SEQUENCE [LARGE SCALE GENOMIC DNA]</scope>
    <source>
        <strain evidence="2 3">IBRC-M 10912</strain>
    </source>
</reference>
<evidence type="ECO:0000256" key="1">
    <source>
        <dbReference type="SAM" id="MobiDB-lite"/>
    </source>
</evidence>
<feature type="compositionally biased region" description="Basic and acidic residues" evidence="1">
    <location>
        <begin position="41"/>
        <end position="50"/>
    </location>
</feature>
<name>A0ABD5NUY3_9EURY</name>
<feature type="compositionally biased region" description="Acidic residues" evidence="1">
    <location>
        <begin position="51"/>
        <end position="60"/>
    </location>
</feature>
<organism evidence="2 3">
    <name type="scientific">Natribaculum luteum</name>
    <dbReference type="NCBI Taxonomy" id="1586232"/>
    <lineage>
        <taxon>Archaea</taxon>
        <taxon>Methanobacteriati</taxon>
        <taxon>Methanobacteriota</taxon>
        <taxon>Stenosarchaea group</taxon>
        <taxon>Halobacteria</taxon>
        <taxon>Halobacteriales</taxon>
        <taxon>Natrialbaceae</taxon>
        <taxon>Natribaculum</taxon>
    </lineage>
</organism>
<dbReference type="EMBL" id="JBHSDJ010000002">
    <property type="protein sequence ID" value="MFC4245610.1"/>
    <property type="molecule type" value="Genomic_DNA"/>
</dbReference>
<dbReference type="AlphaFoldDB" id="A0ABD5NUY3"/>
<protein>
    <recommendedName>
        <fullName evidence="4">Lipoprotein</fullName>
    </recommendedName>
</protein>
<dbReference type="GeneID" id="71852424"/>
<sequence>MERRKYLTALGVLGTAGIAGCLDDSNETTNGDESNDEDDGSNGKDHRANEEADESTEEDEAELLEVVDAYFEASVAGDTDAMADVVHSESPLNPERWEEDGWKFEGTESEEVPEYEAEVVAENGSVEDVLELENAAFWFQNTDLEEEIGSQEIALVDVEGEVLEDDLERLVLVTEDGEWQVFFGGPIDDTPDDPEEVFEEPIVDENDDVVAEIDWEYDKDSEFAEDAEWARVVLTDSPGIEADTVRIESTIADMELEFYRKETDGISTTWAGAEGVLELHPEGDQIVVTAIQDGVEEVVHREHYLPEEDG</sequence>
<gene>
    <name evidence="2" type="ORF">ACFOZ7_01090</name>
</gene>
<evidence type="ECO:0008006" key="4">
    <source>
        <dbReference type="Google" id="ProtNLM"/>
    </source>
</evidence>
<dbReference type="RefSeq" id="WP_246971500.1">
    <property type="nucleotide sequence ID" value="NZ_CP095397.1"/>
</dbReference>
<proteinExistence type="predicted"/>
<dbReference type="InterPro" id="IPR032710">
    <property type="entry name" value="NTF2-like_dom_sf"/>
</dbReference>
<evidence type="ECO:0000313" key="2">
    <source>
        <dbReference type="EMBL" id="MFC4245610.1"/>
    </source>
</evidence>
<dbReference type="Proteomes" id="UP001595821">
    <property type="component" value="Unassembled WGS sequence"/>
</dbReference>
<comment type="caution">
    <text evidence="2">The sequence shown here is derived from an EMBL/GenBank/DDBJ whole genome shotgun (WGS) entry which is preliminary data.</text>
</comment>
<dbReference type="Gene3D" id="3.10.450.50">
    <property type="match status" value="1"/>
</dbReference>
<dbReference type="SUPFAM" id="SSF54427">
    <property type="entry name" value="NTF2-like"/>
    <property type="match status" value="1"/>
</dbReference>